<comment type="caution">
    <text evidence="1">The sequence shown here is derived from an EMBL/GenBank/DDBJ whole genome shotgun (WGS) entry which is preliminary data.</text>
</comment>
<keyword evidence="2" id="KW-1185">Reference proteome</keyword>
<gene>
    <name evidence="1" type="ORF">PCOR1329_LOCUS72963</name>
</gene>
<dbReference type="EMBL" id="CAUYUJ010019793">
    <property type="protein sequence ID" value="CAK0893705.1"/>
    <property type="molecule type" value="Genomic_DNA"/>
</dbReference>
<accession>A0ABN9X329</accession>
<protein>
    <submittedName>
        <fullName evidence="1">Uncharacterized protein</fullName>
    </submittedName>
</protein>
<sequence length="162" mass="17067">MSCLGAFTATKTFWYTAGATTPKPPSPRTLPGKSSTSSLAISHCSALPMARISSNDACSRLRLKAISLLDIPGCDKPANALADSSDPRSSPLEGGRPTVWDSWNSAWQRICFSTRSPTNSVRSLLSTARFPIPASIVSPKSPKTLKGTMWGHGLPSSCTATG</sequence>
<evidence type="ECO:0000313" key="2">
    <source>
        <dbReference type="Proteomes" id="UP001189429"/>
    </source>
</evidence>
<organism evidence="1 2">
    <name type="scientific">Prorocentrum cordatum</name>
    <dbReference type="NCBI Taxonomy" id="2364126"/>
    <lineage>
        <taxon>Eukaryota</taxon>
        <taxon>Sar</taxon>
        <taxon>Alveolata</taxon>
        <taxon>Dinophyceae</taxon>
        <taxon>Prorocentrales</taxon>
        <taxon>Prorocentraceae</taxon>
        <taxon>Prorocentrum</taxon>
    </lineage>
</organism>
<proteinExistence type="predicted"/>
<reference evidence="1" key="1">
    <citation type="submission" date="2023-10" db="EMBL/GenBank/DDBJ databases">
        <authorList>
            <person name="Chen Y."/>
            <person name="Shah S."/>
            <person name="Dougan E. K."/>
            <person name="Thang M."/>
            <person name="Chan C."/>
        </authorList>
    </citation>
    <scope>NUCLEOTIDE SEQUENCE [LARGE SCALE GENOMIC DNA]</scope>
</reference>
<dbReference type="Proteomes" id="UP001189429">
    <property type="component" value="Unassembled WGS sequence"/>
</dbReference>
<evidence type="ECO:0000313" key="1">
    <source>
        <dbReference type="EMBL" id="CAK0893705.1"/>
    </source>
</evidence>
<name>A0ABN9X329_9DINO</name>